<dbReference type="EMBL" id="FOSQ01000014">
    <property type="protein sequence ID" value="SFL01504.1"/>
    <property type="molecule type" value="Genomic_DNA"/>
</dbReference>
<dbReference type="InterPro" id="IPR053714">
    <property type="entry name" value="Iso_Racemase_Enz_sf"/>
</dbReference>
<dbReference type="PIRSF" id="PIRSF015736">
    <property type="entry name" value="MI"/>
    <property type="match status" value="1"/>
</dbReference>
<evidence type="ECO:0000313" key="2">
    <source>
        <dbReference type="EMBL" id="SFL01504.1"/>
    </source>
</evidence>
<keyword evidence="3" id="KW-1185">Reference proteome</keyword>
<protein>
    <submittedName>
        <fullName evidence="2">Maleate isomerase</fullName>
    </submittedName>
</protein>
<feature type="region of interest" description="Disordered" evidence="1">
    <location>
        <begin position="1"/>
        <end position="24"/>
    </location>
</feature>
<evidence type="ECO:0000256" key="1">
    <source>
        <dbReference type="SAM" id="MobiDB-lite"/>
    </source>
</evidence>
<dbReference type="RefSeq" id="WP_175534165.1">
    <property type="nucleotide sequence ID" value="NZ_FOSQ01000014.1"/>
</dbReference>
<dbReference type="Proteomes" id="UP000199473">
    <property type="component" value="Unassembled WGS sequence"/>
</dbReference>
<dbReference type="GO" id="GO:0016853">
    <property type="term" value="F:isomerase activity"/>
    <property type="evidence" value="ECO:0007669"/>
    <property type="project" value="UniProtKB-KW"/>
</dbReference>
<dbReference type="Pfam" id="PF17645">
    <property type="entry name" value="Amdase"/>
    <property type="match status" value="1"/>
</dbReference>
<keyword evidence="2" id="KW-0413">Isomerase</keyword>
<sequence>MDDLARDGVHDRAMQNTAPSGFPQRVGLLVPGSNTTVEAEMNRAGLPGLSFHAARMTLPMGLAGEALAAQLRENAAAPLQHLSACQLDAVMLGCTSAAMALGADRSLAMMQAAQARGTLEVGTAIIAALRATKLARIALFTPYLPATNASVIAYLAAAGIETVASLGLGLNASLEMFRGVSRTTPAALEAHLDALDTTGADGVLICCTDLPTVAALPGLEARIGKPVVSSNQAMIWAIARHLGQQPERAGGSLFAAA</sequence>
<dbReference type="STRING" id="1123062.SAMN02745775_114110"/>
<evidence type="ECO:0000313" key="3">
    <source>
        <dbReference type="Proteomes" id="UP000199473"/>
    </source>
</evidence>
<feature type="compositionally biased region" description="Basic and acidic residues" evidence="1">
    <location>
        <begin position="1"/>
        <end position="13"/>
    </location>
</feature>
<dbReference type="InterPro" id="IPR026286">
    <property type="entry name" value="MaiA/AMDase"/>
</dbReference>
<reference evidence="2 3" key="1">
    <citation type="submission" date="2016-10" db="EMBL/GenBank/DDBJ databases">
        <authorList>
            <person name="de Groot N.N."/>
        </authorList>
    </citation>
    <scope>NUCLEOTIDE SEQUENCE [LARGE SCALE GENOMIC DNA]</scope>
    <source>
        <strain evidence="2 3">DSM 19981</strain>
    </source>
</reference>
<dbReference type="PANTHER" id="PTHR40267">
    <property type="entry name" value="BLR3294 PROTEIN"/>
    <property type="match status" value="1"/>
</dbReference>
<dbReference type="Gene3D" id="3.40.50.12500">
    <property type="match status" value="1"/>
</dbReference>
<organism evidence="2 3">
    <name type="scientific">Falsiroseomonas stagni DSM 19981</name>
    <dbReference type="NCBI Taxonomy" id="1123062"/>
    <lineage>
        <taxon>Bacteria</taxon>
        <taxon>Pseudomonadati</taxon>
        <taxon>Pseudomonadota</taxon>
        <taxon>Alphaproteobacteria</taxon>
        <taxon>Acetobacterales</taxon>
        <taxon>Roseomonadaceae</taxon>
        <taxon>Falsiroseomonas</taxon>
    </lineage>
</organism>
<accession>A0A1I4E6Q6</accession>
<name>A0A1I4E6Q6_9PROT</name>
<gene>
    <name evidence="2" type="ORF">SAMN02745775_114110</name>
</gene>
<dbReference type="PANTHER" id="PTHR40267:SF1">
    <property type="entry name" value="BLR3294 PROTEIN"/>
    <property type="match status" value="1"/>
</dbReference>
<proteinExistence type="predicted"/>
<dbReference type="AlphaFoldDB" id="A0A1I4E6Q6"/>